<organism evidence="2 3">
    <name type="scientific">Phaeosphaeria nodorum (strain SN15 / ATCC MYA-4574 / FGSC 10173)</name>
    <name type="common">Glume blotch fungus</name>
    <name type="synonym">Parastagonospora nodorum</name>
    <dbReference type="NCBI Taxonomy" id="321614"/>
    <lineage>
        <taxon>Eukaryota</taxon>
        <taxon>Fungi</taxon>
        <taxon>Dikarya</taxon>
        <taxon>Ascomycota</taxon>
        <taxon>Pezizomycotina</taxon>
        <taxon>Dothideomycetes</taxon>
        <taxon>Pleosporomycetidae</taxon>
        <taxon>Pleosporales</taxon>
        <taxon>Pleosporineae</taxon>
        <taxon>Phaeosphaeriaceae</taxon>
        <taxon>Parastagonospora</taxon>
    </lineage>
</organism>
<evidence type="ECO:0000256" key="1">
    <source>
        <dbReference type="SAM" id="MobiDB-lite"/>
    </source>
</evidence>
<feature type="compositionally biased region" description="Basic and acidic residues" evidence="1">
    <location>
        <begin position="8"/>
        <end position="25"/>
    </location>
</feature>
<feature type="region of interest" description="Disordered" evidence="1">
    <location>
        <begin position="1"/>
        <end position="123"/>
    </location>
</feature>
<dbReference type="EMBL" id="CP069026">
    <property type="protein sequence ID" value="QRC94528.1"/>
    <property type="molecule type" value="Genomic_DNA"/>
</dbReference>
<dbReference type="VEuPathDB" id="FungiDB:JI435_077590"/>
<gene>
    <name evidence="2" type="ORF">JI435_077590</name>
</gene>
<feature type="compositionally biased region" description="Polar residues" evidence="1">
    <location>
        <begin position="47"/>
        <end position="59"/>
    </location>
</feature>
<evidence type="ECO:0000313" key="3">
    <source>
        <dbReference type="Proteomes" id="UP000663193"/>
    </source>
</evidence>
<dbReference type="AlphaFoldDB" id="A0A7U2HXQ2"/>
<reference evidence="3" key="1">
    <citation type="journal article" date="2021" name="BMC Genomics">
        <title>Chromosome-level genome assembly and manually-curated proteome of model necrotroph Parastagonospora nodorum Sn15 reveals a genome-wide trove of candidate effector homologs, and redundancy of virulence-related functions within an accessory chromosome.</title>
        <authorList>
            <person name="Bertazzoni S."/>
            <person name="Jones D.A.B."/>
            <person name="Phan H.T."/>
            <person name="Tan K.-C."/>
            <person name="Hane J.K."/>
        </authorList>
    </citation>
    <scope>NUCLEOTIDE SEQUENCE [LARGE SCALE GENOMIC DNA]</scope>
    <source>
        <strain evidence="3">SN15 / ATCC MYA-4574 / FGSC 10173)</strain>
    </source>
</reference>
<name>A0A7U2HXQ2_PHANO</name>
<dbReference type="OrthoDB" id="5350396at2759"/>
<accession>A0A7U2HXQ2</accession>
<keyword evidence="3" id="KW-1185">Reference proteome</keyword>
<proteinExistence type="predicted"/>
<feature type="compositionally biased region" description="Polar residues" evidence="1">
    <location>
        <begin position="76"/>
        <end position="99"/>
    </location>
</feature>
<evidence type="ECO:0000313" key="2">
    <source>
        <dbReference type="EMBL" id="QRC94528.1"/>
    </source>
</evidence>
<feature type="region of interest" description="Disordered" evidence="1">
    <location>
        <begin position="144"/>
        <end position="164"/>
    </location>
</feature>
<dbReference type="Proteomes" id="UP000663193">
    <property type="component" value="Chromosome 4"/>
</dbReference>
<sequence>MKSHKKPSIKDFFKPVPRKTQESAKDAPQLQDASSTRPEPTALPWTNLHQVPAHQSTNRSVAHSSPSPSAVPPVPINNSASSPDAQPPTTSQTSVNSGVSKRVVSNGEHVVLNSDSDDDSLKELDFGVPTTGFKAVAPITRSKRTTQYDEDGLRKPEKKAKSKQDHLDRVVETAKKTRELELIINERKADLEKHVEEDSNTDFVFDENALGQAVQDDDDPEKAHRLFLAMQRTNATHIEHVFHFFSQTQISPATKSSFPSSCLPKHRWTTAFRDESTRDQAFLTGFAHQAFRLQDLPEELASWMIDQICFERSDALDLKYMEILEAHDHYLRKLLDRDRLDSIFRYAGADMAGCNTTAQVSPFVDPQTSLDTPLPRSLRSIARLLAKVAPHLRIKARSYALSILIHTCLDDRARADPCVLSTIQEAIEATMCNFVDNRKLTHGVGSSQPQDEDQTLIASQLSDVLPQLLARITHPVMQRDLVYALPTRSPLTAYFQRHLALSFLVHPGTVEVPLGDPEMPAFIHKLLKTSPNFRINKNTDYRFLTARITLLDIAVGPGLSSVPYQPLLSPAASRAGSSPIMAPAPEIDEVKNFNKEVDALAQQIKILGNSIIEAGAVADLTILDAKDSVERLCSRLEHAVRIGGKKMHDVFGDDDEVKQLKVTDIFRRVAKARKNAPAGGIFDQDDDADTDDAVTAQIKAETAS</sequence>
<protein>
    <submittedName>
        <fullName evidence="2">Uncharacterized protein</fullName>
    </submittedName>
</protein>